<comment type="caution">
    <text evidence="1">The sequence shown here is derived from an EMBL/GenBank/DDBJ whole genome shotgun (WGS) entry which is preliminary data.</text>
</comment>
<dbReference type="Proteomes" id="UP000778951">
    <property type="component" value="Unassembled WGS sequence"/>
</dbReference>
<accession>A0A968GG67</accession>
<organism evidence="1 2">
    <name type="scientific">Entomospira culicis</name>
    <dbReference type="NCBI Taxonomy" id="2719989"/>
    <lineage>
        <taxon>Bacteria</taxon>
        <taxon>Pseudomonadati</taxon>
        <taxon>Spirochaetota</taxon>
        <taxon>Spirochaetia</taxon>
        <taxon>Spirochaetales</taxon>
        <taxon>Spirochaetaceae</taxon>
        <taxon>Entomospira</taxon>
    </lineage>
</organism>
<keyword evidence="2" id="KW-1185">Reference proteome</keyword>
<sequence>MHPEDNLIERAESHQPHVLRQRYHTKSNSPNERYITRWANHAGATLKVEINDMQGAGKIWLVGAQAVRPRASIAINPQLYGKKSANIPFNWLNDTVGFWPIYFDINQPMPLIAPMKESLINLFPNDPAVVYDNERRSRNINLYYDYMLANPTNRNGAGALNRASAWQHLGFHAGDEVEIVIYIYSTQESYQWYRDSVGLSPTTGIPKTLKRVHLDEVIELERIPVTLE</sequence>
<gene>
    <name evidence="1" type="ORF">HCT48_04445</name>
</gene>
<evidence type="ECO:0000313" key="1">
    <source>
        <dbReference type="EMBL" id="NIZ69463.1"/>
    </source>
</evidence>
<dbReference type="EMBL" id="JAATLM010000001">
    <property type="protein sequence ID" value="NIZ69463.1"/>
    <property type="molecule type" value="Genomic_DNA"/>
</dbReference>
<dbReference type="AlphaFoldDB" id="A0A968GG67"/>
<reference evidence="1" key="1">
    <citation type="submission" date="2020-03" db="EMBL/GenBank/DDBJ databases">
        <title>Spirochaetal bacteria isolated from arthropods constitute a novel genus Entomospira genus novum within the order Spirochaetales.</title>
        <authorList>
            <person name="Grana-Miraglia L."/>
            <person name="Sikutova S."/>
            <person name="Fingerle V."/>
            <person name="Sing A."/>
            <person name="Castillo-Ramirez S."/>
            <person name="Margos G."/>
            <person name="Rudolf I."/>
        </authorList>
    </citation>
    <scope>NUCLEOTIDE SEQUENCE</scope>
    <source>
        <strain evidence="1">BR149</strain>
    </source>
</reference>
<dbReference type="RefSeq" id="WP_167695553.1">
    <property type="nucleotide sequence ID" value="NZ_JAATLM010000001.1"/>
</dbReference>
<proteinExistence type="predicted"/>
<name>A0A968GG67_9SPIO</name>
<protein>
    <submittedName>
        <fullName evidence="1">Uncharacterized protein</fullName>
    </submittedName>
</protein>
<evidence type="ECO:0000313" key="2">
    <source>
        <dbReference type="Proteomes" id="UP000778951"/>
    </source>
</evidence>